<dbReference type="PANTHER" id="PTHR13467">
    <property type="entry name" value="CUE DOMAIN CONTAINING PROTEIN 1"/>
    <property type="match status" value="1"/>
</dbReference>
<feature type="compositionally biased region" description="Gly residues" evidence="1">
    <location>
        <begin position="316"/>
        <end position="327"/>
    </location>
</feature>
<dbReference type="SMART" id="SM00546">
    <property type="entry name" value="CUE"/>
    <property type="match status" value="1"/>
</dbReference>
<dbReference type="PANTHER" id="PTHR13467:SF3">
    <property type="entry name" value="CUE DOMAIN-CONTAINING PROTEIN 1"/>
    <property type="match status" value="1"/>
</dbReference>
<dbReference type="RefSeq" id="XP_027196162.1">
    <property type="nucleotide sequence ID" value="XM_027340361.1"/>
</dbReference>
<accession>A0A6P6XRR6</accession>
<organism evidence="3 4">
    <name type="scientific">Dermatophagoides pteronyssinus</name>
    <name type="common">European house dust mite</name>
    <dbReference type="NCBI Taxonomy" id="6956"/>
    <lineage>
        <taxon>Eukaryota</taxon>
        <taxon>Metazoa</taxon>
        <taxon>Ecdysozoa</taxon>
        <taxon>Arthropoda</taxon>
        <taxon>Chelicerata</taxon>
        <taxon>Arachnida</taxon>
        <taxon>Acari</taxon>
        <taxon>Acariformes</taxon>
        <taxon>Sarcoptiformes</taxon>
        <taxon>Astigmata</taxon>
        <taxon>Psoroptidia</taxon>
        <taxon>Analgoidea</taxon>
        <taxon>Pyroglyphidae</taxon>
        <taxon>Dermatophagoidinae</taxon>
        <taxon>Dermatophagoides</taxon>
    </lineage>
</organism>
<dbReference type="Proteomes" id="UP000515146">
    <property type="component" value="Unplaced"/>
</dbReference>
<evidence type="ECO:0000259" key="2">
    <source>
        <dbReference type="PROSITE" id="PS51140"/>
    </source>
</evidence>
<evidence type="ECO:0000256" key="1">
    <source>
        <dbReference type="SAM" id="MobiDB-lite"/>
    </source>
</evidence>
<evidence type="ECO:0000313" key="3">
    <source>
        <dbReference type="Proteomes" id="UP000515146"/>
    </source>
</evidence>
<feature type="non-terminal residue" evidence="4">
    <location>
        <position position="367"/>
    </location>
</feature>
<feature type="compositionally biased region" description="Low complexity" evidence="1">
    <location>
        <begin position="245"/>
        <end position="254"/>
    </location>
</feature>
<dbReference type="Gene3D" id="1.10.8.10">
    <property type="entry name" value="DNA helicase RuvA subunit, C-terminal domain"/>
    <property type="match status" value="1"/>
</dbReference>
<dbReference type="PROSITE" id="PS51140">
    <property type="entry name" value="CUE"/>
    <property type="match status" value="1"/>
</dbReference>
<proteinExistence type="predicted"/>
<dbReference type="OrthoDB" id="5794653at2759"/>
<dbReference type="AlphaFoldDB" id="A0A6P6XRR6"/>
<gene>
    <name evidence="4" type="primary">LOC113790673</name>
</gene>
<dbReference type="OMA" id="TDFKTMF"/>
<keyword evidence="3" id="KW-1185">Reference proteome</keyword>
<dbReference type="InterPro" id="IPR003892">
    <property type="entry name" value="CUE"/>
</dbReference>
<dbReference type="CDD" id="cd14366">
    <property type="entry name" value="CUE_CUED1"/>
    <property type="match status" value="1"/>
</dbReference>
<name>A0A6P6XRR6_DERPT</name>
<dbReference type="InterPro" id="IPR040192">
    <property type="entry name" value="CUEDC1"/>
</dbReference>
<dbReference type="InParanoid" id="A0A6P6XRR6"/>
<dbReference type="InterPro" id="IPR040195">
    <property type="entry name" value="CUE_CUED1"/>
</dbReference>
<dbReference type="FunCoup" id="A0A6P6XRR6">
    <property type="interactions" value="60"/>
</dbReference>
<feature type="region of interest" description="Disordered" evidence="1">
    <location>
        <begin position="240"/>
        <end position="264"/>
    </location>
</feature>
<dbReference type="InterPro" id="IPR009060">
    <property type="entry name" value="UBA-like_sf"/>
</dbReference>
<sequence length="367" mass="41647">MYPSNSSSSSGVTQLEFNQAMSDFKHMFPDMEEDIIEAILRANNGVVDTTIDQLLQINNETQEKKKRNKTAAAINNVEQHHPYNSNNIFIDDGHLAAKTPNKDLNFHHHPNNDQIDATSMLNSLPLKNHHRISPDSLRYKYHWQPPILGELSKDFLRIQLNETQKKLTNFNVNNEHTNLISSSFLQQKMEQNKRNRQITSMNDDPEMAQYLEDERFAILLQNEEFVRELRMNQDFMSTLDADNNSSGGHYSGSSIPNSNTTTGGVADLTQASNFLDSDAIFKERLRNMGKLSKKKFTQIARLFSGRMRKNFKQLDNGGGAGAGGGTLSTGTNRENQYFYQDLNNENYEDTALPSSSSTTTSNDHQQQ</sequence>
<evidence type="ECO:0000313" key="4">
    <source>
        <dbReference type="RefSeq" id="XP_027196162.1"/>
    </source>
</evidence>
<dbReference type="Pfam" id="PF02845">
    <property type="entry name" value="CUE"/>
    <property type="match status" value="1"/>
</dbReference>
<dbReference type="GO" id="GO:0043130">
    <property type="term" value="F:ubiquitin binding"/>
    <property type="evidence" value="ECO:0007669"/>
    <property type="project" value="InterPro"/>
</dbReference>
<dbReference type="SUPFAM" id="SSF46934">
    <property type="entry name" value="UBA-like"/>
    <property type="match status" value="1"/>
</dbReference>
<protein>
    <submittedName>
        <fullName evidence="4">CUE domain-containing protein 1-like</fullName>
    </submittedName>
</protein>
<reference evidence="4" key="1">
    <citation type="submission" date="2025-08" db="UniProtKB">
        <authorList>
            <consortium name="RefSeq"/>
        </authorList>
    </citation>
    <scope>IDENTIFICATION</scope>
    <source>
        <strain evidence="4">Airmid</strain>
    </source>
</reference>
<dbReference type="KEGG" id="dpte:113790673"/>
<feature type="region of interest" description="Disordered" evidence="1">
    <location>
        <begin position="347"/>
        <end position="367"/>
    </location>
</feature>
<feature type="compositionally biased region" description="Polar residues" evidence="1">
    <location>
        <begin position="255"/>
        <end position="264"/>
    </location>
</feature>
<feature type="domain" description="CUE" evidence="2">
    <location>
        <begin position="16"/>
        <end position="59"/>
    </location>
</feature>
<feature type="region of interest" description="Disordered" evidence="1">
    <location>
        <begin position="313"/>
        <end position="332"/>
    </location>
</feature>